<keyword evidence="3" id="KW-1015">Disulfide bond</keyword>
<keyword evidence="2" id="KW-0201">Cytochrome c-type biogenesis</keyword>
<dbReference type="Gene3D" id="3.40.30.10">
    <property type="entry name" value="Glutaredoxin"/>
    <property type="match status" value="1"/>
</dbReference>
<dbReference type="InterPro" id="IPR013740">
    <property type="entry name" value="Redoxin"/>
</dbReference>
<evidence type="ECO:0000256" key="4">
    <source>
        <dbReference type="ARBA" id="ARBA00023284"/>
    </source>
</evidence>
<protein>
    <submittedName>
        <fullName evidence="6">Redoxin domain protein</fullName>
    </submittedName>
</protein>
<evidence type="ECO:0000256" key="3">
    <source>
        <dbReference type="ARBA" id="ARBA00023157"/>
    </source>
</evidence>
<comment type="subcellular location">
    <subcellularLocation>
        <location evidence="1">Cell envelope</location>
    </subcellularLocation>
</comment>
<evidence type="ECO:0000259" key="5">
    <source>
        <dbReference type="PROSITE" id="PS51352"/>
    </source>
</evidence>
<dbReference type="PROSITE" id="PS51352">
    <property type="entry name" value="THIOREDOXIN_2"/>
    <property type="match status" value="1"/>
</dbReference>
<evidence type="ECO:0000256" key="1">
    <source>
        <dbReference type="ARBA" id="ARBA00004196"/>
    </source>
</evidence>
<gene>
    <name evidence="6" type="ordered locus">Acid_1562</name>
</gene>
<dbReference type="Pfam" id="PF08534">
    <property type="entry name" value="Redoxin"/>
    <property type="match status" value="1"/>
</dbReference>
<dbReference type="PANTHER" id="PTHR42852">
    <property type="entry name" value="THIOL:DISULFIDE INTERCHANGE PROTEIN DSBE"/>
    <property type="match status" value="1"/>
</dbReference>
<dbReference type="GO" id="GO:0030313">
    <property type="term" value="C:cell envelope"/>
    <property type="evidence" value="ECO:0007669"/>
    <property type="project" value="UniProtKB-SubCell"/>
</dbReference>
<dbReference type="KEGG" id="sus:Acid_1562"/>
<feature type="domain" description="Thioredoxin" evidence="5">
    <location>
        <begin position="20"/>
        <end position="157"/>
    </location>
</feature>
<dbReference type="InterPro" id="IPR017937">
    <property type="entry name" value="Thioredoxin_CS"/>
</dbReference>
<dbReference type="InterPro" id="IPR050553">
    <property type="entry name" value="Thioredoxin_ResA/DsbE_sf"/>
</dbReference>
<organism evidence="6">
    <name type="scientific">Solibacter usitatus (strain Ellin6076)</name>
    <dbReference type="NCBI Taxonomy" id="234267"/>
    <lineage>
        <taxon>Bacteria</taxon>
        <taxon>Pseudomonadati</taxon>
        <taxon>Acidobacteriota</taxon>
        <taxon>Terriglobia</taxon>
        <taxon>Bryobacterales</taxon>
        <taxon>Solibacteraceae</taxon>
        <taxon>Candidatus Solibacter</taxon>
    </lineage>
</organism>
<reference evidence="6" key="1">
    <citation type="submission" date="2006-10" db="EMBL/GenBank/DDBJ databases">
        <title>Complete sequence of Solibacter usitatus Ellin6076.</title>
        <authorList>
            <consortium name="US DOE Joint Genome Institute"/>
            <person name="Copeland A."/>
            <person name="Lucas S."/>
            <person name="Lapidus A."/>
            <person name="Barry K."/>
            <person name="Detter J.C."/>
            <person name="Glavina del Rio T."/>
            <person name="Hammon N."/>
            <person name="Israni S."/>
            <person name="Dalin E."/>
            <person name="Tice H."/>
            <person name="Pitluck S."/>
            <person name="Thompson L.S."/>
            <person name="Brettin T."/>
            <person name="Bruce D."/>
            <person name="Han C."/>
            <person name="Tapia R."/>
            <person name="Gilna P."/>
            <person name="Schmutz J."/>
            <person name="Larimer F."/>
            <person name="Land M."/>
            <person name="Hauser L."/>
            <person name="Kyrpides N."/>
            <person name="Mikhailova N."/>
            <person name="Janssen P.H."/>
            <person name="Kuske C.R."/>
            <person name="Richardson P."/>
        </authorList>
    </citation>
    <scope>NUCLEOTIDE SEQUENCE</scope>
    <source>
        <strain evidence="6">Ellin6076</strain>
    </source>
</reference>
<keyword evidence="4" id="KW-0676">Redox-active center</keyword>
<dbReference type="GO" id="GO:0017004">
    <property type="term" value="P:cytochrome complex assembly"/>
    <property type="evidence" value="ECO:0007669"/>
    <property type="project" value="UniProtKB-KW"/>
</dbReference>
<evidence type="ECO:0000256" key="2">
    <source>
        <dbReference type="ARBA" id="ARBA00022748"/>
    </source>
</evidence>
<dbReference type="HOGENOM" id="CLU_042529_11_2_0"/>
<evidence type="ECO:0000313" key="6">
    <source>
        <dbReference type="EMBL" id="ABJ82553.1"/>
    </source>
</evidence>
<dbReference type="AlphaFoldDB" id="Q028J9"/>
<dbReference type="STRING" id="234267.Acid_1562"/>
<dbReference type="PROSITE" id="PS00194">
    <property type="entry name" value="THIOREDOXIN_1"/>
    <property type="match status" value="1"/>
</dbReference>
<dbReference type="InterPro" id="IPR013766">
    <property type="entry name" value="Thioredoxin_domain"/>
</dbReference>
<dbReference type="eggNOG" id="COG0526">
    <property type="taxonomic scope" value="Bacteria"/>
</dbReference>
<dbReference type="GO" id="GO:0016491">
    <property type="term" value="F:oxidoreductase activity"/>
    <property type="evidence" value="ECO:0007669"/>
    <property type="project" value="InterPro"/>
</dbReference>
<proteinExistence type="predicted"/>
<sequence length="157" mass="17593">MLLSVVLVFFIYSGIHERVVVAGDSAPEFTIHTDNGRTVTLPNFGGKLLVLNFWATWCPPCVQETPSLSQFAATYAGKGVVVLGVSVDRDEKAYRAFLQKFNPAFLTAREGKLHEDYGTFMYPETYIIDSKGKVLEKLAEPADWMDPKMTQLIDRLL</sequence>
<dbReference type="InterPro" id="IPR036249">
    <property type="entry name" value="Thioredoxin-like_sf"/>
</dbReference>
<dbReference type="PANTHER" id="PTHR42852:SF6">
    <property type="entry name" value="THIOL:DISULFIDE INTERCHANGE PROTEIN DSBE"/>
    <property type="match status" value="1"/>
</dbReference>
<dbReference type="SUPFAM" id="SSF52833">
    <property type="entry name" value="Thioredoxin-like"/>
    <property type="match status" value="1"/>
</dbReference>
<name>Q028J9_SOLUE</name>
<accession>Q028J9</accession>
<dbReference type="InParanoid" id="Q028J9"/>
<dbReference type="EMBL" id="CP000473">
    <property type="protein sequence ID" value="ABJ82553.1"/>
    <property type="molecule type" value="Genomic_DNA"/>
</dbReference>
<dbReference type="CDD" id="cd02966">
    <property type="entry name" value="TlpA_like_family"/>
    <property type="match status" value="1"/>
</dbReference>